<evidence type="ECO:0000313" key="2">
    <source>
        <dbReference type="Proteomes" id="UP000249393"/>
    </source>
</evidence>
<feature type="non-terminal residue" evidence="1">
    <location>
        <position position="1"/>
    </location>
</feature>
<comment type="caution">
    <text evidence="1">The sequence shown here is derived from an EMBL/GenBank/DDBJ whole genome shotgun (WGS) entry which is preliminary data.</text>
</comment>
<dbReference type="RefSeq" id="WP_369692057.1">
    <property type="nucleotide sequence ID" value="NZ_QFQZ01000071.1"/>
</dbReference>
<proteinExistence type="predicted"/>
<dbReference type="AlphaFoldDB" id="A0A2W5UWE7"/>
<organism evidence="1 2">
    <name type="scientific">Caulobacter segnis</name>
    <dbReference type="NCBI Taxonomy" id="88688"/>
    <lineage>
        <taxon>Bacteria</taxon>
        <taxon>Pseudomonadati</taxon>
        <taxon>Pseudomonadota</taxon>
        <taxon>Alphaproteobacteria</taxon>
        <taxon>Caulobacterales</taxon>
        <taxon>Caulobacteraceae</taxon>
        <taxon>Caulobacter</taxon>
    </lineage>
</organism>
<name>A0A2W5UWE7_9CAUL</name>
<evidence type="ECO:0000313" key="1">
    <source>
        <dbReference type="EMBL" id="PZR31990.1"/>
    </source>
</evidence>
<sequence length="41" mass="4550">EAPSFGKPVLLYDLKCAGSQAYLKLAREVISRERDRQAKAA</sequence>
<reference evidence="1 2" key="1">
    <citation type="submission" date="2017-08" db="EMBL/GenBank/DDBJ databases">
        <title>Infants hospitalized years apart are colonized by the same room-sourced microbial strains.</title>
        <authorList>
            <person name="Brooks B."/>
            <person name="Olm M.R."/>
            <person name="Firek B.A."/>
            <person name="Baker R."/>
            <person name="Thomas B.C."/>
            <person name="Morowitz M.J."/>
            <person name="Banfield J.F."/>
        </authorList>
    </citation>
    <scope>NUCLEOTIDE SEQUENCE [LARGE SCALE GENOMIC DNA]</scope>
    <source>
        <strain evidence="1">S2_003_000_R2_4</strain>
    </source>
</reference>
<protein>
    <submittedName>
        <fullName evidence="1">Chromosome partitioning protein ParA</fullName>
    </submittedName>
</protein>
<dbReference type="Proteomes" id="UP000249393">
    <property type="component" value="Unassembled WGS sequence"/>
</dbReference>
<dbReference type="EMBL" id="QFQZ01000071">
    <property type="protein sequence ID" value="PZR31990.1"/>
    <property type="molecule type" value="Genomic_DNA"/>
</dbReference>
<accession>A0A2W5UWE7</accession>
<gene>
    <name evidence="1" type="ORF">DI526_17850</name>
</gene>